<keyword evidence="1" id="KW-0732">Signal</keyword>
<evidence type="ECO:0000256" key="1">
    <source>
        <dbReference type="SAM" id="SignalP"/>
    </source>
</evidence>
<sequence length="229" mass="23831">MKLSPLVVIGLLGATSLAAQEETLAFEGFRTLTVSDGLRARVEIGDTFSVKTRGIPDDRYAWNITQEGADLRVGLDFTSDGSLIDMSDRFRIAITMPQLDQVAAQTGAHLDIIAEELDGITVEAMTGAGVWLRNVELGDVSLSASTGASVELTGECAALALTATDGGFVDADDLECLTVVAEARNGGSLRYHAEETASVIATGGARVVGMGDGKMQDALVSGGSSFSVR</sequence>
<evidence type="ECO:0000313" key="3">
    <source>
        <dbReference type="EMBL" id="WZU66629.1"/>
    </source>
</evidence>
<dbReference type="Pfam" id="PF10988">
    <property type="entry name" value="DUF2807"/>
    <property type="match status" value="1"/>
</dbReference>
<reference evidence="3 4" key="2">
    <citation type="submission" date="2024-08" db="EMBL/GenBank/DDBJ databases">
        <title>Phylogenomic analyses of a clade within the roseobacter group suggest taxonomic reassignments of species of the genera Aestuariivita, Citreicella, Loktanella, Nautella, Pelagibaca, Ruegeria, Thalassobius, Thiobacimonas and Tropicibacter, and the proposal o.</title>
        <authorList>
            <person name="Jeon C.O."/>
        </authorList>
    </citation>
    <scope>NUCLEOTIDE SEQUENCE [LARGE SCALE GENOMIC DNA]</scope>
    <source>
        <strain evidence="3 4">SS1-5</strain>
    </source>
</reference>
<feature type="domain" description="Putative auto-transporter adhesin head GIN" evidence="2">
    <location>
        <begin position="29"/>
        <end position="212"/>
    </location>
</feature>
<gene>
    <name evidence="3" type="ORF">AABB31_16605</name>
</gene>
<accession>A0AAN0NLA8</accession>
<dbReference type="Gene3D" id="2.160.20.120">
    <property type="match status" value="1"/>
</dbReference>
<organism evidence="3 4">
    <name type="scientific">Yoonia rhodophyticola</name>
    <dbReference type="NCBI Taxonomy" id="3137370"/>
    <lineage>
        <taxon>Bacteria</taxon>
        <taxon>Pseudomonadati</taxon>
        <taxon>Pseudomonadota</taxon>
        <taxon>Alphaproteobacteria</taxon>
        <taxon>Rhodobacterales</taxon>
        <taxon>Paracoccaceae</taxon>
        <taxon>Yoonia</taxon>
    </lineage>
</organism>
<name>A0AAN0NLA8_9RHOB</name>
<keyword evidence="4" id="KW-1185">Reference proteome</keyword>
<reference evidence="4" key="1">
    <citation type="submission" date="2024-04" db="EMBL/GenBank/DDBJ databases">
        <title>Phylogenomic analyses of a clade within the roseobacter group suggest taxonomic reassignments of species of the genera Aestuariivita, Citreicella, Loktanella, Nautella, Pelagibaca, Ruegeria, Thalassobius, Thiobacimonas and Tropicibacter, and the proposal o.</title>
        <authorList>
            <person name="Jeon C.O."/>
        </authorList>
    </citation>
    <scope>NUCLEOTIDE SEQUENCE [LARGE SCALE GENOMIC DNA]</scope>
    <source>
        <strain evidence="4">SS1-5</strain>
    </source>
</reference>
<feature type="chain" id="PRO_5042842550" evidence="1">
    <location>
        <begin position="19"/>
        <end position="229"/>
    </location>
</feature>
<evidence type="ECO:0000259" key="2">
    <source>
        <dbReference type="Pfam" id="PF10988"/>
    </source>
</evidence>
<protein>
    <submittedName>
        <fullName evidence="3">GIN domain-containing protein</fullName>
    </submittedName>
</protein>
<feature type="signal peptide" evidence="1">
    <location>
        <begin position="1"/>
        <end position="18"/>
    </location>
</feature>
<dbReference type="RefSeq" id="WP_342075951.1">
    <property type="nucleotide sequence ID" value="NZ_CP151767.2"/>
</dbReference>
<dbReference type="KEGG" id="yrh:AABB31_16605"/>
<dbReference type="AlphaFoldDB" id="A0AAN0NLA8"/>
<dbReference type="Proteomes" id="UP001470809">
    <property type="component" value="Chromosome"/>
</dbReference>
<evidence type="ECO:0000313" key="4">
    <source>
        <dbReference type="Proteomes" id="UP001470809"/>
    </source>
</evidence>
<dbReference type="InterPro" id="IPR021255">
    <property type="entry name" value="DUF2807"/>
</dbReference>
<dbReference type="EMBL" id="CP151767">
    <property type="protein sequence ID" value="WZU66629.1"/>
    <property type="molecule type" value="Genomic_DNA"/>
</dbReference>
<proteinExistence type="predicted"/>